<dbReference type="Gramene" id="KQL04284">
    <property type="protein sequence ID" value="KQL04284"/>
    <property type="gene ID" value="SETIT_003160mg"/>
</dbReference>
<evidence type="ECO:0000256" key="2">
    <source>
        <dbReference type="PROSITE-ProRule" id="PRU00285"/>
    </source>
</evidence>
<dbReference type="SUPFAM" id="SSF49764">
    <property type="entry name" value="HSP20-like chaperones"/>
    <property type="match status" value="1"/>
</dbReference>
<gene>
    <name evidence="6" type="primary">LOC101777313</name>
    <name evidence="5" type="ORF">SETIT_5G092600v2</name>
</gene>
<dbReference type="OMA" id="ALDAWNP"/>
<reference evidence="5" key="2">
    <citation type="submission" date="2015-07" db="EMBL/GenBank/DDBJ databases">
        <authorList>
            <person name="Noorani M."/>
        </authorList>
    </citation>
    <scope>NUCLEOTIDE SEQUENCE</scope>
    <source>
        <strain evidence="5">Yugu1</strain>
    </source>
</reference>
<dbReference type="PROSITE" id="PS01031">
    <property type="entry name" value="SHSP"/>
    <property type="match status" value="1"/>
</dbReference>
<evidence type="ECO:0000256" key="1">
    <source>
        <dbReference type="ARBA" id="ARBA00023016"/>
    </source>
</evidence>
<dbReference type="STRING" id="4555.K3XMN7"/>
<evidence type="ECO:0000313" key="6">
    <source>
        <dbReference type="EnsemblPlants" id="KQL04284"/>
    </source>
</evidence>
<dbReference type="GO" id="GO:0042542">
    <property type="term" value="P:response to hydrogen peroxide"/>
    <property type="evidence" value="ECO:0000318"/>
    <property type="project" value="GO_Central"/>
</dbReference>
<evidence type="ECO:0000313" key="7">
    <source>
        <dbReference type="Proteomes" id="UP000004995"/>
    </source>
</evidence>
<accession>K3XMN7</accession>
<dbReference type="EnsemblPlants" id="KQL04284">
    <property type="protein sequence ID" value="KQL04284"/>
    <property type="gene ID" value="SETIT_003160mg"/>
</dbReference>
<reference evidence="6" key="3">
    <citation type="submission" date="2018-08" db="UniProtKB">
        <authorList>
            <consortium name="EnsemblPlants"/>
        </authorList>
    </citation>
    <scope>IDENTIFICATION</scope>
    <source>
        <strain evidence="6">Yugu1</strain>
    </source>
</reference>
<dbReference type="GO" id="GO:0051259">
    <property type="term" value="P:protein complex oligomerization"/>
    <property type="evidence" value="ECO:0000318"/>
    <property type="project" value="GO_Central"/>
</dbReference>
<keyword evidence="1" id="KW-0346">Stress response</keyword>
<dbReference type="Gene3D" id="2.60.40.790">
    <property type="match status" value="1"/>
</dbReference>
<feature type="domain" description="SHSP" evidence="4">
    <location>
        <begin position="35"/>
        <end position="150"/>
    </location>
</feature>
<dbReference type="GO" id="GO:0009651">
    <property type="term" value="P:response to salt stress"/>
    <property type="evidence" value="ECO:0000318"/>
    <property type="project" value="GO_Central"/>
</dbReference>
<evidence type="ECO:0000313" key="5">
    <source>
        <dbReference type="EMBL" id="RCV24533.1"/>
    </source>
</evidence>
<organism evidence="6 7">
    <name type="scientific">Setaria italica</name>
    <name type="common">Foxtail millet</name>
    <name type="synonym">Panicum italicum</name>
    <dbReference type="NCBI Taxonomy" id="4555"/>
    <lineage>
        <taxon>Eukaryota</taxon>
        <taxon>Viridiplantae</taxon>
        <taxon>Streptophyta</taxon>
        <taxon>Embryophyta</taxon>
        <taxon>Tracheophyta</taxon>
        <taxon>Spermatophyta</taxon>
        <taxon>Magnoliopsida</taxon>
        <taxon>Liliopsida</taxon>
        <taxon>Poales</taxon>
        <taxon>Poaceae</taxon>
        <taxon>PACMAD clade</taxon>
        <taxon>Panicoideae</taxon>
        <taxon>Panicodae</taxon>
        <taxon>Paniceae</taxon>
        <taxon>Cenchrinae</taxon>
        <taxon>Setaria</taxon>
    </lineage>
</organism>
<dbReference type="EMBL" id="AGNK02002843">
    <property type="status" value="NOT_ANNOTATED_CDS"/>
    <property type="molecule type" value="Genomic_DNA"/>
</dbReference>
<sequence>MSLVRLLDTLALDSWRNPFSIFGTAVAADAWQASDTSAFANTYIESRDTAGAYVFSAALPPGVKKEEVRVEVDEGNVLVITGERSLRREERTDGWHHIERSSATFLGRFHLPGDAAVDGVRAAMDAGVLTVTVPKVGAIAAAADADAEKAAEAPAMAIEAGPC</sequence>
<comment type="similarity">
    <text evidence="2 3">Belongs to the small heat shock protein (HSP20) family.</text>
</comment>
<reference evidence="5 7" key="1">
    <citation type="journal article" date="2012" name="Nat. Biotechnol.">
        <title>Reference genome sequence of the model plant Setaria.</title>
        <authorList>
            <person name="Bennetzen J.L."/>
            <person name="Schmutz J."/>
            <person name="Wang H."/>
            <person name="Percifield R."/>
            <person name="Hawkins J."/>
            <person name="Pontaroli A.C."/>
            <person name="Estep M."/>
            <person name="Feng L."/>
            <person name="Vaughn J.N."/>
            <person name="Grimwood J."/>
            <person name="Jenkins J."/>
            <person name="Barry K."/>
            <person name="Lindquist E."/>
            <person name="Hellsten U."/>
            <person name="Deshpande S."/>
            <person name="Wang X."/>
            <person name="Wu X."/>
            <person name="Mitros T."/>
            <person name="Triplett J."/>
            <person name="Yang X."/>
            <person name="Ye C.Y."/>
            <person name="Mauro-Herrera M."/>
            <person name="Wang L."/>
            <person name="Li P."/>
            <person name="Sharma M."/>
            <person name="Sharma R."/>
            <person name="Ronald P.C."/>
            <person name="Panaud O."/>
            <person name="Kellogg E.A."/>
            <person name="Brutnell T.P."/>
            <person name="Doust A.N."/>
            <person name="Tuskan G.A."/>
            <person name="Rokhsar D."/>
            <person name="Devos K.M."/>
        </authorList>
    </citation>
    <scope>NUCLEOTIDE SEQUENCE [LARGE SCALE GENOMIC DNA]</scope>
    <source>
        <strain evidence="7">cv. Yugu1</strain>
        <strain evidence="5">Yugu1</strain>
    </source>
</reference>
<protein>
    <recommendedName>
        <fullName evidence="4">SHSP domain-containing protein</fullName>
    </recommendedName>
</protein>
<dbReference type="GO" id="GO:0006457">
    <property type="term" value="P:protein folding"/>
    <property type="evidence" value="ECO:0000318"/>
    <property type="project" value="GO_Central"/>
</dbReference>
<dbReference type="Pfam" id="PF00011">
    <property type="entry name" value="HSP20"/>
    <property type="match status" value="1"/>
</dbReference>
<dbReference type="GO" id="GO:0051082">
    <property type="term" value="F:unfolded protein binding"/>
    <property type="evidence" value="ECO:0000318"/>
    <property type="project" value="GO_Central"/>
</dbReference>
<dbReference type="OrthoDB" id="1431247at2759"/>
<dbReference type="FunFam" id="2.60.40.790:FF:000071">
    <property type="entry name" value="17.9 kDa heat shock protein 2"/>
    <property type="match status" value="1"/>
</dbReference>
<dbReference type="GO" id="GO:0009408">
    <property type="term" value="P:response to heat"/>
    <property type="evidence" value="ECO:0000318"/>
    <property type="project" value="GO_Central"/>
</dbReference>
<dbReference type="FunCoup" id="K3XMN7">
    <property type="interactions" value="349"/>
</dbReference>
<dbReference type="EMBL" id="CM003532">
    <property type="protein sequence ID" value="RCV24533.1"/>
    <property type="molecule type" value="Genomic_DNA"/>
</dbReference>
<dbReference type="GeneID" id="101777313"/>
<dbReference type="HOGENOM" id="CLU_046737_5_0_1"/>
<keyword evidence="7" id="KW-1185">Reference proteome</keyword>
<evidence type="ECO:0000256" key="3">
    <source>
        <dbReference type="RuleBase" id="RU003616"/>
    </source>
</evidence>
<dbReference type="RefSeq" id="XP_004968028.1">
    <property type="nucleotide sequence ID" value="XM_004967971.3"/>
</dbReference>
<dbReference type="KEGG" id="sita:101777313"/>
<dbReference type="AlphaFoldDB" id="K3XMN7"/>
<dbReference type="Proteomes" id="UP000004995">
    <property type="component" value="Unassembled WGS sequence"/>
</dbReference>
<proteinExistence type="inferred from homology"/>
<dbReference type="eggNOG" id="KOG0710">
    <property type="taxonomic scope" value="Eukaryota"/>
</dbReference>
<dbReference type="InterPro" id="IPR002068">
    <property type="entry name" value="A-crystallin/Hsp20_dom"/>
</dbReference>
<name>K3XMN7_SETIT</name>
<evidence type="ECO:0000259" key="4">
    <source>
        <dbReference type="PROSITE" id="PS01031"/>
    </source>
</evidence>
<dbReference type="PANTHER" id="PTHR11527">
    <property type="entry name" value="HEAT-SHOCK PROTEIN 20 FAMILY MEMBER"/>
    <property type="match status" value="1"/>
</dbReference>
<dbReference type="InterPro" id="IPR008978">
    <property type="entry name" value="HSP20-like_chaperone"/>
</dbReference>
<dbReference type="InterPro" id="IPR031107">
    <property type="entry name" value="Small_HSP"/>
</dbReference>